<organism evidence="3 4">
    <name type="scientific">Mucilaginibacter conchicola</name>
    <dbReference type="NCBI Taxonomy" id="2303333"/>
    <lineage>
        <taxon>Bacteria</taxon>
        <taxon>Pseudomonadati</taxon>
        <taxon>Bacteroidota</taxon>
        <taxon>Sphingobacteriia</taxon>
        <taxon>Sphingobacteriales</taxon>
        <taxon>Sphingobacteriaceae</taxon>
        <taxon>Mucilaginibacter</taxon>
    </lineage>
</organism>
<evidence type="ECO:0000313" key="4">
    <source>
        <dbReference type="Proteomes" id="UP000264217"/>
    </source>
</evidence>
<dbReference type="EMBL" id="QWDC01000003">
    <property type="protein sequence ID" value="RFZ90825.1"/>
    <property type="molecule type" value="Genomic_DNA"/>
</dbReference>
<name>A0A372NR36_9SPHI</name>
<proteinExistence type="predicted"/>
<evidence type="ECO:0000256" key="1">
    <source>
        <dbReference type="SAM" id="SignalP"/>
    </source>
</evidence>
<reference evidence="3 4" key="1">
    <citation type="submission" date="2018-08" db="EMBL/GenBank/DDBJ databases">
        <title>Mucilaginibacter sp. MYSH2.</title>
        <authorList>
            <person name="Seo T."/>
        </authorList>
    </citation>
    <scope>NUCLEOTIDE SEQUENCE [LARGE SCALE GENOMIC DNA]</scope>
    <source>
        <strain evidence="3 4">MYSH2</strain>
    </source>
</reference>
<feature type="chain" id="PRO_5016935829" evidence="1">
    <location>
        <begin position="20"/>
        <end position="234"/>
    </location>
</feature>
<dbReference type="Gene3D" id="2.30.30.40">
    <property type="entry name" value="SH3 Domains"/>
    <property type="match status" value="1"/>
</dbReference>
<accession>A0A372NR36</accession>
<feature type="domain" description="SH3b" evidence="2">
    <location>
        <begin position="20"/>
        <end position="87"/>
    </location>
</feature>
<keyword evidence="4" id="KW-1185">Reference proteome</keyword>
<keyword evidence="1" id="KW-0732">Signal</keyword>
<evidence type="ECO:0000259" key="2">
    <source>
        <dbReference type="PROSITE" id="PS51781"/>
    </source>
</evidence>
<sequence>MKINLFLLSLIFVWAKVNAQDYAIISAKDGYVNLREEPTTNAPIVTKLNNGEFVFFDPEEGKPNWISAYTKDHLRGFINQSGIKLVDHLPAVKRKHFFKNGCIIYNDSIRVTIISKAFDPKKHNLTYYKDEKGKIVYHTGDKIDGHGIWGTDGDTPKMEFVSIDVTIAGKHISIPKNALKDLYEPNYEFTRVYKAGQGVIYIKMTNGDGAGGYTVIFTIKNGKYINRYTDNTAA</sequence>
<dbReference type="OrthoDB" id="7054664at2"/>
<gene>
    <name evidence="3" type="ORF">D0C36_17890</name>
</gene>
<evidence type="ECO:0000313" key="3">
    <source>
        <dbReference type="EMBL" id="RFZ90825.1"/>
    </source>
</evidence>
<dbReference type="RefSeq" id="WP_117393027.1">
    <property type="nucleotide sequence ID" value="NZ_QWDC01000003.1"/>
</dbReference>
<dbReference type="InterPro" id="IPR003646">
    <property type="entry name" value="SH3-like_bac-type"/>
</dbReference>
<protein>
    <submittedName>
        <fullName evidence="3">SH3 domain-containing protein</fullName>
    </submittedName>
</protein>
<dbReference type="AlphaFoldDB" id="A0A372NR36"/>
<dbReference type="PROSITE" id="PS51781">
    <property type="entry name" value="SH3B"/>
    <property type="match status" value="1"/>
</dbReference>
<comment type="caution">
    <text evidence="3">The sequence shown here is derived from an EMBL/GenBank/DDBJ whole genome shotgun (WGS) entry which is preliminary data.</text>
</comment>
<dbReference type="Proteomes" id="UP000264217">
    <property type="component" value="Unassembled WGS sequence"/>
</dbReference>
<feature type="signal peptide" evidence="1">
    <location>
        <begin position="1"/>
        <end position="19"/>
    </location>
</feature>